<dbReference type="SUPFAM" id="SSF54523">
    <property type="entry name" value="Pili subunits"/>
    <property type="match status" value="1"/>
</dbReference>
<dbReference type="InterPro" id="IPR045584">
    <property type="entry name" value="Pilin-like"/>
</dbReference>
<evidence type="ECO:0000313" key="2">
    <source>
        <dbReference type="Proteomes" id="UP000196342"/>
    </source>
</evidence>
<protein>
    <recommendedName>
        <fullName evidence="3">Pilin</fullName>
    </recommendedName>
</protein>
<dbReference type="PROSITE" id="PS00409">
    <property type="entry name" value="PROKAR_NTER_METHYL"/>
    <property type="match status" value="1"/>
</dbReference>
<name>A0A202B2B1_CHRVL</name>
<dbReference type="InterPro" id="IPR031982">
    <property type="entry name" value="PilE-like"/>
</dbReference>
<reference evidence="1 2" key="1">
    <citation type="submission" date="2017-05" db="EMBL/GenBank/DDBJ databases">
        <title>Chromobacterium violaceum GHPS1 isolated from Hydrocarbon polluted soil in French Guiana display an awesome secondary metabolite arsenal and a battery of drug and heavy-metal-resistance and detoxification of xenobiotics proteins.</title>
        <authorList>
            <person name="Belbahri L."/>
        </authorList>
    </citation>
    <scope>NUCLEOTIDE SEQUENCE [LARGE SCALE GENOMIC DNA]</scope>
    <source>
        <strain evidence="1 2">GHPS1</strain>
    </source>
</reference>
<dbReference type="EMBL" id="NHOO01000031">
    <property type="protein sequence ID" value="OVE45625.1"/>
    <property type="molecule type" value="Genomic_DNA"/>
</dbReference>
<accession>A0A202B2B1</accession>
<comment type="caution">
    <text evidence="1">The sequence shown here is derived from an EMBL/GenBank/DDBJ whole genome shotgun (WGS) entry which is preliminary data.</text>
</comment>
<keyword evidence="2" id="KW-1185">Reference proteome</keyword>
<dbReference type="GO" id="GO:0043683">
    <property type="term" value="P:type IV pilus assembly"/>
    <property type="evidence" value="ECO:0007669"/>
    <property type="project" value="InterPro"/>
</dbReference>
<dbReference type="GeneID" id="66368833"/>
<dbReference type="InterPro" id="IPR012902">
    <property type="entry name" value="N_methyl_site"/>
</dbReference>
<dbReference type="RefSeq" id="WP_081527122.1">
    <property type="nucleotide sequence ID" value="NZ_CP024028.1"/>
</dbReference>
<sequence>MKKKPEGFSLLELVIALAVLALLVSIALPSYRSFMMQSNRTAAKTALQDLASREESYFAINNNYASQLATLGYASGTVYVPGSGNNLYALSIASATNSTFVLNAAPQGSQAQDSCQTYQLDNLGNQSNIANGSSGTVLNVSGCW</sequence>
<proteinExistence type="predicted"/>
<dbReference type="AlphaFoldDB" id="A0A202B2B1"/>
<evidence type="ECO:0000313" key="1">
    <source>
        <dbReference type="EMBL" id="OVE45625.1"/>
    </source>
</evidence>
<dbReference type="NCBIfam" id="TIGR02532">
    <property type="entry name" value="IV_pilin_GFxxxE"/>
    <property type="match status" value="1"/>
</dbReference>
<evidence type="ECO:0008006" key="3">
    <source>
        <dbReference type="Google" id="ProtNLM"/>
    </source>
</evidence>
<dbReference type="Pfam" id="PF16732">
    <property type="entry name" value="ComP_DUS"/>
    <property type="match status" value="1"/>
</dbReference>
<dbReference type="Pfam" id="PF07963">
    <property type="entry name" value="N_methyl"/>
    <property type="match status" value="1"/>
</dbReference>
<dbReference type="Proteomes" id="UP000196342">
    <property type="component" value="Unassembled WGS sequence"/>
</dbReference>
<gene>
    <name evidence="1" type="ORF">CBW21_22205</name>
</gene>
<organism evidence="1 2">
    <name type="scientific">Chromobacterium violaceum</name>
    <dbReference type="NCBI Taxonomy" id="536"/>
    <lineage>
        <taxon>Bacteria</taxon>
        <taxon>Pseudomonadati</taxon>
        <taxon>Pseudomonadota</taxon>
        <taxon>Betaproteobacteria</taxon>
        <taxon>Neisseriales</taxon>
        <taxon>Chromobacteriaceae</taxon>
        <taxon>Chromobacterium</taxon>
    </lineage>
</organism>
<dbReference type="Gene3D" id="3.30.700.10">
    <property type="entry name" value="Glycoprotein, Type 4 Pilin"/>
    <property type="match status" value="1"/>
</dbReference>